<dbReference type="Gene3D" id="3.40.50.150">
    <property type="entry name" value="Vaccinia Virus protein VP39"/>
    <property type="match status" value="1"/>
</dbReference>
<dbReference type="AlphaFoldDB" id="A0A930UIC9"/>
<comment type="function">
    <text evidence="3">Specifically methylates the guanine in position 966 of 16S rRNA in the assembled 30S particle.</text>
</comment>
<dbReference type="EC" id="2.1.1.171" evidence="3"/>
<dbReference type="EMBL" id="JADHEI010000033">
    <property type="protein sequence ID" value="MBF2735452.1"/>
    <property type="molecule type" value="Genomic_DNA"/>
</dbReference>
<reference evidence="4" key="1">
    <citation type="submission" date="2020-10" db="EMBL/GenBank/DDBJ databases">
        <title>An improved Amphimedon queenslandica hologenome assembly reveals how three proteobacterial symbionts can extend the metabolic phenotypic of their marine sponge host.</title>
        <authorList>
            <person name="Degnan B."/>
            <person name="Degnan S."/>
            <person name="Xiang X."/>
        </authorList>
    </citation>
    <scope>NUCLEOTIDE SEQUENCE</scope>
    <source>
        <strain evidence="4">AqS2</strain>
    </source>
</reference>
<dbReference type="CDD" id="cd02440">
    <property type="entry name" value="AdoMet_MTases"/>
    <property type="match status" value="1"/>
</dbReference>
<comment type="caution">
    <text evidence="4">The sequence shown here is derived from an EMBL/GenBank/DDBJ whole genome shotgun (WGS) entry which is preliminary data.</text>
</comment>
<evidence type="ECO:0000256" key="3">
    <source>
        <dbReference type="PIRNR" id="PIRNR004553"/>
    </source>
</evidence>
<keyword evidence="5" id="KW-1185">Reference proteome</keyword>
<accession>A0A930UIC9</accession>
<dbReference type="Pfam" id="PF03602">
    <property type="entry name" value="Cons_hypoth95"/>
    <property type="match status" value="1"/>
</dbReference>
<gene>
    <name evidence="4" type="primary">rsmD</name>
    <name evidence="4" type="ORF">ISN26_05170</name>
</gene>
<evidence type="ECO:0000313" key="5">
    <source>
        <dbReference type="Proteomes" id="UP000604381"/>
    </source>
</evidence>
<dbReference type="PANTHER" id="PTHR43542">
    <property type="entry name" value="METHYLTRANSFERASE"/>
    <property type="match status" value="1"/>
</dbReference>
<dbReference type="Proteomes" id="UP000604381">
    <property type="component" value="Unassembled WGS sequence"/>
</dbReference>
<comment type="similarity">
    <text evidence="3">Belongs to the methyltransferase superfamily. RsmD family.</text>
</comment>
<proteinExistence type="inferred from homology"/>
<protein>
    <recommendedName>
        <fullName evidence="3">Ribosomal RNA small subunit methyltransferase D</fullName>
        <ecNumber evidence="3">2.1.1.171</ecNumber>
    </recommendedName>
</protein>
<name>A0A930UIC9_9GAMM</name>
<evidence type="ECO:0000256" key="2">
    <source>
        <dbReference type="ARBA" id="ARBA00022679"/>
    </source>
</evidence>
<keyword evidence="3" id="KW-0949">S-adenosyl-L-methionine</keyword>
<dbReference type="NCBIfam" id="TIGR00095">
    <property type="entry name" value="16S rRNA (guanine(966)-N(2))-methyltransferase RsmD"/>
    <property type="match status" value="1"/>
</dbReference>
<keyword evidence="3" id="KW-0698">rRNA processing</keyword>
<dbReference type="PIRSF" id="PIRSF004553">
    <property type="entry name" value="CHP00095"/>
    <property type="match status" value="1"/>
</dbReference>
<evidence type="ECO:0000256" key="1">
    <source>
        <dbReference type="ARBA" id="ARBA00022603"/>
    </source>
</evidence>
<dbReference type="InterPro" id="IPR029063">
    <property type="entry name" value="SAM-dependent_MTases_sf"/>
</dbReference>
<keyword evidence="1 3" id="KW-0489">Methyltransferase</keyword>
<dbReference type="InterPro" id="IPR004398">
    <property type="entry name" value="RNA_MeTrfase_RsmD"/>
</dbReference>
<sequence length="186" mass="19757">MPAVGRVRIIAGKWRARRLKVMPTVRPSQDACRETMFNILGARGVAGQDCLDLYAGSGAFGLEALSRGARSATFVEKSRRVAQALRGNIALLDAGPARVCNHDALAWLRRPAGTAYGLAFVDPPFADSALPGWWEELLRLLAPHLRPGAVACCEGPAPVAAAAGWRLLRTGRTGAAHWALLAPEAA</sequence>
<keyword evidence="2 3" id="KW-0808">Transferase</keyword>
<comment type="catalytic activity">
    <reaction evidence="3">
        <text>guanosine(966) in 16S rRNA + S-adenosyl-L-methionine = N(2)-methylguanosine(966) in 16S rRNA + S-adenosyl-L-homocysteine + H(+)</text>
        <dbReference type="Rhea" id="RHEA:23548"/>
        <dbReference type="Rhea" id="RHEA-COMP:10211"/>
        <dbReference type="Rhea" id="RHEA-COMP:10212"/>
        <dbReference type="ChEBI" id="CHEBI:15378"/>
        <dbReference type="ChEBI" id="CHEBI:57856"/>
        <dbReference type="ChEBI" id="CHEBI:59789"/>
        <dbReference type="ChEBI" id="CHEBI:74269"/>
        <dbReference type="ChEBI" id="CHEBI:74481"/>
        <dbReference type="EC" id="2.1.1.171"/>
    </reaction>
</comment>
<evidence type="ECO:0000313" key="4">
    <source>
        <dbReference type="EMBL" id="MBF2735452.1"/>
    </source>
</evidence>
<dbReference type="SUPFAM" id="SSF53335">
    <property type="entry name" value="S-adenosyl-L-methionine-dependent methyltransferases"/>
    <property type="match status" value="1"/>
</dbReference>
<organism evidence="4 5">
    <name type="scientific">Candidatus Amphirhobacter heronislandensis</name>
    <dbReference type="NCBI Taxonomy" id="1732024"/>
    <lineage>
        <taxon>Bacteria</taxon>
        <taxon>Pseudomonadati</taxon>
        <taxon>Pseudomonadota</taxon>
        <taxon>Gammaproteobacteria</taxon>
        <taxon>Candidatus Tethybacterales</taxon>
        <taxon>Candidatus Tethybacteraceae</taxon>
        <taxon>Candidatus Amphirhobacter</taxon>
    </lineage>
</organism>
<dbReference type="PANTHER" id="PTHR43542:SF1">
    <property type="entry name" value="METHYLTRANSFERASE"/>
    <property type="match status" value="1"/>
</dbReference>
<dbReference type="GO" id="GO:0052913">
    <property type="term" value="F:16S rRNA (guanine(966)-N(2))-methyltransferase activity"/>
    <property type="evidence" value="ECO:0007669"/>
    <property type="project" value="UniProtKB-EC"/>
</dbReference>